<reference evidence="10" key="1">
    <citation type="submission" date="2011-12" db="EMBL/GenBank/DDBJ databases">
        <title>Complete sequence of Methanoregula formicicum SMSP.</title>
        <authorList>
            <person name="Lucas S."/>
            <person name="Han J."/>
            <person name="Lapidus A."/>
            <person name="Cheng J.-F."/>
            <person name="Goodwin L."/>
            <person name="Pitluck S."/>
            <person name="Peters L."/>
            <person name="Ovchinnikova G."/>
            <person name="Teshima H."/>
            <person name="Detter J.C."/>
            <person name="Han C."/>
            <person name="Tapia R."/>
            <person name="Land M."/>
            <person name="Hauser L."/>
            <person name="Kyrpides N."/>
            <person name="Ivanova N."/>
            <person name="Pagani I."/>
            <person name="Imachi H."/>
            <person name="Tamaki H."/>
            <person name="Sekiguchi Y."/>
            <person name="Kamagata Y."/>
            <person name="Cadillo-Quiroz H."/>
            <person name="Zinder S."/>
            <person name="Liu W.-T."/>
            <person name="Woyke T."/>
        </authorList>
    </citation>
    <scope>NUCLEOTIDE SEQUENCE [LARGE SCALE GENOMIC DNA]</scope>
    <source>
        <strain evidence="10">DSM 22288 / NBRC 105244 / SMSP</strain>
    </source>
</reference>
<evidence type="ECO:0000256" key="4">
    <source>
        <dbReference type="ARBA" id="ARBA00022989"/>
    </source>
</evidence>
<feature type="transmembrane region" description="Helical" evidence="8">
    <location>
        <begin position="36"/>
        <end position="57"/>
    </location>
</feature>
<dbReference type="PANTHER" id="PTHR35529:SF1">
    <property type="entry name" value="MANGANESE EFFLUX PUMP MNTP-RELATED"/>
    <property type="match status" value="1"/>
</dbReference>
<dbReference type="GO" id="GO:0005886">
    <property type="term" value="C:plasma membrane"/>
    <property type="evidence" value="ECO:0007669"/>
    <property type="project" value="UniProtKB-SubCell"/>
</dbReference>
<protein>
    <recommendedName>
        <fullName evidence="8">Putative manganese efflux pump MntP</fullName>
    </recommendedName>
</protein>
<comment type="similarity">
    <text evidence="8">Belongs to the MntP (TC 9.B.29) family.</text>
</comment>
<dbReference type="STRING" id="593750.Metfor_2058"/>
<feature type="transmembrane region" description="Helical" evidence="8">
    <location>
        <begin position="132"/>
        <end position="154"/>
    </location>
</feature>
<dbReference type="OrthoDB" id="53356at2157"/>
<dbReference type="Pfam" id="PF02659">
    <property type="entry name" value="Mntp"/>
    <property type="match status" value="1"/>
</dbReference>
<dbReference type="EMBL" id="CP003167">
    <property type="protein sequence ID" value="AGB03071.1"/>
    <property type="molecule type" value="Genomic_DNA"/>
</dbReference>
<keyword evidence="7 8" id="KW-0464">Manganese</keyword>
<proteinExistence type="inferred from homology"/>
<feature type="transmembrane region" description="Helical" evidence="8">
    <location>
        <begin position="166"/>
        <end position="186"/>
    </location>
</feature>
<comment type="function">
    <text evidence="8">Probably functions as a manganese efflux pump.</text>
</comment>
<dbReference type="HAMAP" id="MF_01521">
    <property type="entry name" value="MntP_pump"/>
    <property type="match status" value="1"/>
</dbReference>
<gene>
    <name evidence="8" type="primary">mntP</name>
    <name evidence="9" type="ordered locus">Metfor_2058</name>
</gene>
<dbReference type="AlphaFoldDB" id="L0HH14"/>
<keyword evidence="6 8" id="KW-0472">Membrane</keyword>
<keyword evidence="5 8" id="KW-0406">Ion transport</keyword>
<keyword evidence="3 8" id="KW-0812">Transmembrane</keyword>
<feature type="transmembrane region" description="Helical" evidence="8">
    <location>
        <begin position="103"/>
        <end position="126"/>
    </location>
</feature>
<feature type="transmembrane region" description="Helical" evidence="8">
    <location>
        <begin position="6"/>
        <end position="24"/>
    </location>
</feature>
<accession>L0HH14</accession>
<dbReference type="Proteomes" id="UP000010824">
    <property type="component" value="Chromosome"/>
</dbReference>
<dbReference type="eggNOG" id="arCOG04898">
    <property type="taxonomic scope" value="Archaea"/>
</dbReference>
<feature type="transmembrane region" description="Helical" evidence="8">
    <location>
        <begin position="63"/>
        <end position="82"/>
    </location>
</feature>
<keyword evidence="1 8" id="KW-0813">Transport</keyword>
<evidence type="ECO:0000256" key="6">
    <source>
        <dbReference type="ARBA" id="ARBA00023136"/>
    </source>
</evidence>
<name>L0HH14_METFS</name>
<keyword evidence="10" id="KW-1185">Reference proteome</keyword>
<evidence type="ECO:0000256" key="7">
    <source>
        <dbReference type="ARBA" id="ARBA00023211"/>
    </source>
</evidence>
<evidence type="ECO:0000256" key="2">
    <source>
        <dbReference type="ARBA" id="ARBA00022475"/>
    </source>
</evidence>
<sequence precursor="true">MDLVTPVLIGIALAMDCLAVSLAIGTSTKANLLKTALIIALCFGSFQAGMTLVGWAAGTGLTVFIAGFDHWVAFILLAVIGAKMIHEGLETGEEEEKISNLAFVPVMLLSFATSIDALAVGVSFAFLHMDVLMPALIIGIVAFIFSCAGVLSGIQLKSVLGKRIEIAGGLILIAIGLNILLSHMIAG</sequence>
<dbReference type="PANTHER" id="PTHR35529">
    <property type="entry name" value="MANGANESE EFFLUX PUMP MNTP-RELATED"/>
    <property type="match status" value="1"/>
</dbReference>
<dbReference type="InParanoid" id="L0HH14"/>
<dbReference type="InterPro" id="IPR022929">
    <property type="entry name" value="Put_MntP"/>
</dbReference>
<evidence type="ECO:0000313" key="9">
    <source>
        <dbReference type="EMBL" id="AGB03071.1"/>
    </source>
</evidence>
<dbReference type="RefSeq" id="WP_015286034.1">
    <property type="nucleotide sequence ID" value="NC_019943.1"/>
</dbReference>
<evidence type="ECO:0000256" key="3">
    <source>
        <dbReference type="ARBA" id="ARBA00022692"/>
    </source>
</evidence>
<dbReference type="KEGG" id="mfo:Metfor_2058"/>
<comment type="subcellular location">
    <subcellularLocation>
        <location evidence="8">Cell membrane</location>
        <topology evidence="8">Multi-pass membrane protein</topology>
    </subcellularLocation>
</comment>
<organism evidence="9 10">
    <name type="scientific">Methanoregula formicica (strain DSM 22288 / NBRC 105244 / SMSP)</name>
    <dbReference type="NCBI Taxonomy" id="593750"/>
    <lineage>
        <taxon>Archaea</taxon>
        <taxon>Methanobacteriati</taxon>
        <taxon>Methanobacteriota</taxon>
        <taxon>Stenosarchaea group</taxon>
        <taxon>Methanomicrobia</taxon>
        <taxon>Methanomicrobiales</taxon>
        <taxon>Methanoregulaceae</taxon>
        <taxon>Methanoregula</taxon>
    </lineage>
</organism>
<dbReference type="GeneID" id="14309451"/>
<dbReference type="HOGENOM" id="CLU_096410_3_0_2"/>
<dbReference type="InterPro" id="IPR003810">
    <property type="entry name" value="Mntp/YtaF"/>
</dbReference>
<reference evidence="9 10" key="2">
    <citation type="journal article" date="2014" name="Genome Announc.">
        <title>Complete Genome Sequence of Methanoregula formicica SMSPT, a Mesophilic Hydrogenotrophic Methanogen Isolated from a Methanogenic Upflow Anaerobic Sludge Blanket Reactor.</title>
        <authorList>
            <person name="Yamamoto K."/>
            <person name="Tamaki H."/>
            <person name="Cadillo-Quiroz H."/>
            <person name="Imachi H."/>
            <person name="Kyrpides N."/>
            <person name="Woyke T."/>
            <person name="Goodwin L."/>
            <person name="Zinder S.H."/>
            <person name="Kamagata Y."/>
            <person name="Liu W.T."/>
        </authorList>
    </citation>
    <scope>NUCLEOTIDE SEQUENCE [LARGE SCALE GENOMIC DNA]</scope>
    <source>
        <strain evidence="10">DSM 22288 / NBRC 105244 / SMSP</strain>
    </source>
</reference>
<keyword evidence="2 8" id="KW-1003">Cell membrane</keyword>
<evidence type="ECO:0000256" key="8">
    <source>
        <dbReference type="HAMAP-Rule" id="MF_01521"/>
    </source>
</evidence>
<evidence type="ECO:0000256" key="1">
    <source>
        <dbReference type="ARBA" id="ARBA00022448"/>
    </source>
</evidence>
<dbReference type="GO" id="GO:0005384">
    <property type="term" value="F:manganese ion transmembrane transporter activity"/>
    <property type="evidence" value="ECO:0007669"/>
    <property type="project" value="UniProtKB-UniRule"/>
</dbReference>
<evidence type="ECO:0000313" key="10">
    <source>
        <dbReference type="Proteomes" id="UP000010824"/>
    </source>
</evidence>
<keyword evidence="4 8" id="KW-1133">Transmembrane helix</keyword>
<evidence type="ECO:0000256" key="5">
    <source>
        <dbReference type="ARBA" id="ARBA00023065"/>
    </source>
</evidence>